<dbReference type="Gene3D" id="1.20.1070.10">
    <property type="entry name" value="Rhodopsin 7-helix transmembrane proteins"/>
    <property type="match status" value="2"/>
</dbReference>
<name>A0A2A6CY37_PRIPA</name>
<dbReference type="PANTHER" id="PTHR22718:SF11">
    <property type="entry name" value="7TM GPCR SERPENTINE RECEPTOR CLASS X (SRX) DOMAIN-CONTAINING PROTEIN"/>
    <property type="match status" value="1"/>
</dbReference>
<protein>
    <submittedName>
        <fullName evidence="1">7TM_GPCR_Srx domain-containing protein</fullName>
    </submittedName>
</protein>
<dbReference type="CDD" id="cd00637">
    <property type="entry name" value="7tm_classA_rhodopsin-like"/>
    <property type="match status" value="1"/>
</dbReference>
<dbReference type="SUPFAM" id="SSF81321">
    <property type="entry name" value="Family A G protein-coupled receptor-like"/>
    <property type="match status" value="2"/>
</dbReference>
<reference evidence="2" key="1">
    <citation type="journal article" date="2008" name="Nat. Genet.">
        <title>The Pristionchus pacificus genome provides a unique perspective on nematode lifestyle and parasitism.</title>
        <authorList>
            <person name="Dieterich C."/>
            <person name="Clifton S.W."/>
            <person name="Schuster L.N."/>
            <person name="Chinwalla A."/>
            <person name="Delehaunty K."/>
            <person name="Dinkelacker I."/>
            <person name="Fulton L."/>
            <person name="Fulton R."/>
            <person name="Godfrey J."/>
            <person name="Minx P."/>
            <person name="Mitreva M."/>
            <person name="Roeseler W."/>
            <person name="Tian H."/>
            <person name="Witte H."/>
            <person name="Yang S.P."/>
            <person name="Wilson R.K."/>
            <person name="Sommer R.J."/>
        </authorList>
    </citation>
    <scope>NUCLEOTIDE SEQUENCE [LARGE SCALE GENOMIC DNA]</scope>
    <source>
        <strain evidence="2">PS312</strain>
    </source>
</reference>
<dbReference type="EnsemblMetazoa" id="PPA36266.1">
    <property type="protein sequence ID" value="PPA36266.1"/>
    <property type="gene ID" value="WBGene00274635"/>
</dbReference>
<evidence type="ECO:0000313" key="2">
    <source>
        <dbReference type="Proteomes" id="UP000005239"/>
    </source>
</evidence>
<sequence length="892" mass="99698">MDDSTPLGVVLICISSIGVVCNGLAIWGIFALGKLKSTYRPTYILFLQPLFTDILFLLTFGGYLAPSVMQHESIFPPSVRQYASYILDSSQSYCFANNSLSHVFVATVLLRTTIFTGRTIQIAIAQHFLALTICISAQFLSPCCRLEINYWGFNLRTVFIPGVPNHSLMYIRLPQRVACSVIPFVIYCIILLTTRSISKNIHLKSNEVKKRRSQELRFTVQFATIAAFYTLSWGLFSLLPMFEFSHHLSWLDGASIIFALVNATSNAVAFLLNDVRNIRLLFWRKSITYLLLKACTIEKQRLNHSLFIITLLPSLIDSRIVVMDDSTPLGVVLICISGVGVVCNGLAIWGIFALGKLKSTYRPTYIIFLQPLFTDIIFLLTFGCYLAPSVIQHESIFPASISRYASYILDSSQSYCFFNNSLSHVSLAMNRFVYTVLLRMTFFTSARTTSIAIGQHFLALAICISAQFLSPCCRLEINYFGFNLRTVFIDGVPNYSFTYIRLPARIACSVIPFVIYCVILLTTRSISKNMHLKSNEIKKRRKQEQRFTIQFASIAAFYTLSWGLFSILPLFQFSAHLSWLDGASIIFALVNATSNSLAFLLNDMKSLRTYCLKYSSPRSGSVSLEMWSPTVFLLLLFMIDRASGMCFEELQPLSSQSKRVVIAPSQTETCLAYAYRDTSCVLLGNIINKDLTCSVKDKNEIVAVKCDEITTSTKPSPTPMGPGSGMSKLPECLKRESPSDNPFLPISQCEAIPAQYGIVCNDDQCYCEDTNNQLVVLDASNNVVSAIAVLVCRKGPRWEVISPSTKAFVYASTVHVGSPSCTYIEPPTHEQCMCDMPSIYWGRRNGDNLCGAGKIDYWEDYDKKKHTTPLVCTAAGWTADGVTVKPDTVNCI</sequence>
<reference evidence="1" key="2">
    <citation type="submission" date="2022-06" db="UniProtKB">
        <authorList>
            <consortium name="EnsemblMetazoa"/>
        </authorList>
    </citation>
    <scope>IDENTIFICATION</scope>
    <source>
        <strain evidence="1">PS312</strain>
    </source>
</reference>
<accession>A0A2A6CY37</accession>
<accession>A0A8R1YTU8</accession>
<dbReference type="Proteomes" id="UP000005239">
    <property type="component" value="Unassembled WGS sequence"/>
</dbReference>
<proteinExistence type="predicted"/>
<evidence type="ECO:0000313" key="1">
    <source>
        <dbReference type="EnsemblMetazoa" id="PPA36266.1"/>
    </source>
</evidence>
<dbReference type="OrthoDB" id="5846501at2759"/>
<dbReference type="PANTHER" id="PTHR22718">
    <property type="entry name" value="SERPENTINE RECEPTOR, CLASS X"/>
    <property type="match status" value="1"/>
</dbReference>
<gene>
    <name evidence="1" type="primary">WBGene00274635</name>
</gene>
<organism evidence="1 2">
    <name type="scientific">Pristionchus pacificus</name>
    <name type="common">Parasitic nematode worm</name>
    <dbReference type="NCBI Taxonomy" id="54126"/>
    <lineage>
        <taxon>Eukaryota</taxon>
        <taxon>Metazoa</taxon>
        <taxon>Ecdysozoa</taxon>
        <taxon>Nematoda</taxon>
        <taxon>Chromadorea</taxon>
        <taxon>Rhabditida</taxon>
        <taxon>Rhabditina</taxon>
        <taxon>Diplogasteromorpha</taxon>
        <taxon>Diplogasteroidea</taxon>
        <taxon>Neodiplogasteridae</taxon>
        <taxon>Pristionchus</taxon>
    </lineage>
</organism>
<keyword evidence="2" id="KW-1185">Reference proteome</keyword>
<dbReference type="AlphaFoldDB" id="A0A2A6CY37"/>